<name>A0A1A6A4M5_9TREE</name>
<evidence type="ECO:0000313" key="6">
    <source>
        <dbReference type="Proteomes" id="UP000078595"/>
    </source>
</evidence>
<feature type="signal peptide" evidence="2">
    <location>
        <begin position="1"/>
        <end position="20"/>
    </location>
</feature>
<dbReference type="OrthoDB" id="2564812at2759"/>
<feature type="compositionally biased region" description="Low complexity" evidence="1">
    <location>
        <begin position="80"/>
        <end position="108"/>
    </location>
</feature>
<sequence>MKTQFVLSLVLGLMMSRSNASAHAHGIRSRHRSNDPAKRIHLDEIQSDIPPPPVADISTPQHDIETDSISDVIYARADSSNSSTSSITNSSAANSMSSSLSSSSSSSLPLPPSPAVTTLPKPIPKPLDLSISTSLSSSCMVYLTTLLSTQEFISDCLPFSLLLTTSTSYSSLLSSSIQSGNFTTINNLISYTSSPGAEDGGDGSGKCEEYMNTVESALTSNKNCGTDLSNKNQVVKQTKNSLGNYKLIKEVSALVDEDTGVYCYLQAVRSKRPDDAYLWNLPSGIPMPDKSVPTCSSCSRSLLNTYSEYTSTTPTLNATLVKQAINRVNDACGASFVNLSAVALSSSSVRSVHSSMLFNDLYGWFLGSASMLMVCLLVI</sequence>
<feature type="region of interest" description="Disordered" evidence="1">
    <location>
        <begin position="80"/>
        <end position="123"/>
    </location>
</feature>
<reference evidence="5" key="2">
    <citation type="submission" date="2013-07" db="EMBL/GenBank/DDBJ databases">
        <authorList>
            <consortium name="The Broad Institute Genome Sequencing Platform"/>
            <person name="Cuomo C."/>
            <person name="Litvintseva A."/>
            <person name="Chen Y."/>
            <person name="Heitman J."/>
            <person name="Sun S."/>
            <person name="Springer D."/>
            <person name="Dromer F."/>
            <person name="Young S.K."/>
            <person name="Zeng Q."/>
            <person name="Gargeya S."/>
            <person name="Fitzgerald M."/>
            <person name="Abouelleil A."/>
            <person name="Alvarado L."/>
            <person name="Berlin A.M."/>
            <person name="Chapman S.B."/>
            <person name="Dewar J."/>
            <person name="Goldberg J."/>
            <person name="Griggs A."/>
            <person name="Gujja S."/>
            <person name="Hansen M."/>
            <person name="Howarth C."/>
            <person name="Imamovic A."/>
            <person name="Larimer J."/>
            <person name="McCowan C."/>
            <person name="Murphy C."/>
            <person name="Pearson M."/>
            <person name="Priest M."/>
            <person name="Roberts A."/>
            <person name="Saif S."/>
            <person name="Shea T."/>
            <person name="Sykes S."/>
            <person name="Wortman J."/>
            <person name="Nusbaum C."/>
            <person name="Birren B."/>
        </authorList>
    </citation>
    <scope>NUCLEOTIDE SEQUENCE</scope>
    <source>
        <strain evidence="5">CBS 10117</strain>
    </source>
</reference>
<reference evidence="4" key="1">
    <citation type="submission" date="2013-07" db="EMBL/GenBank/DDBJ databases">
        <title>The Genome Sequence of Cryptococcus dejecticola CBS10117.</title>
        <authorList>
            <consortium name="The Broad Institute Genome Sequencing Platform"/>
            <person name="Cuomo C."/>
            <person name="Litvintseva A."/>
            <person name="Chen Y."/>
            <person name="Heitman J."/>
            <person name="Sun S."/>
            <person name="Springer D."/>
            <person name="Dromer F."/>
            <person name="Young S.K."/>
            <person name="Zeng Q."/>
            <person name="Gargeya S."/>
            <person name="Fitzgerald M."/>
            <person name="Abouelleil A."/>
            <person name="Alvarado L."/>
            <person name="Berlin A.M."/>
            <person name="Chapman S.B."/>
            <person name="Dewar J."/>
            <person name="Goldberg J."/>
            <person name="Griggs A."/>
            <person name="Gujja S."/>
            <person name="Hansen M."/>
            <person name="Howarth C."/>
            <person name="Imamovic A."/>
            <person name="Larimer J."/>
            <person name="McCowan C."/>
            <person name="Murphy C."/>
            <person name="Pearson M."/>
            <person name="Priest M."/>
            <person name="Roberts A."/>
            <person name="Saif S."/>
            <person name="Shea T."/>
            <person name="Sykes S."/>
            <person name="Wortman J."/>
            <person name="Nusbaum C."/>
            <person name="Birren B."/>
        </authorList>
    </citation>
    <scope>NUCLEOTIDE SEQUENCE [LARGE SCALE GENOMIC DNA]</scope>
    <source>
        <strain evidence="4">CBS 10117</strain>
    </source>
</reference>
<evidence type="ECO:0000313" key="4">
    <source>
        <dbReference type="EMBL" id="OBR85009.1"/>
    </source>
</evidence>
<proteinExistence type="predicted"/>
<protein>
    <recommendedName>
        <fullName evidence="3">DUF7729 domain-containing protein</fullName>
    </recommendedName>
</protein>
<dbReference type="EMBL" id="CP144534">
    <property type="protein sequence ID" value="WWC62094.1"/>
    <property type="molecule type" value="Genomic_DNA"/>
</dbReference>
<gene>
    <name evidence="4" type="ORF">I303_04336</name>
    <name evidence="5" type="ORF">I303_104684</name>
</gene>
<dbReference type="GeneID" id="28968035"/>
<dbReference type="InterPro" id="IPR056146">
    <property type="entry name" value="DUF7729"/>
</dbReference>
<dbReference type="KEGG" id="kdj:28968035"/>
<dbReference type="Pfam" id="PF24855">
    <property type="entry name" value="DUF7729"/>
    <property type="match status" value="1"/>
</dbReference>
<dbReference type="PANTHER" id="PTHR39460">
    <property type="entry name" value="EXPRESSED PROTEIN"/>
    <property type="match status" value="1"/>
</dbReference>
<accession>A0A1A6A4M5</accession>
<dbReference type="PANTHER" id="PTHR39460:SF1">
    <property type="entry name" value="C6 TRANSCRIPTION FACTOR"/>
    <property type="match status" value="1"/>
</dbReference>
<organism evidence="4">
    <name type="scientific">Kwoniella dejecticola CBS 10117</name>
    <dbReference type="NCBI Taxonomy" id="1296121"/>
    <lineage>
        <taxon>Eukaryota</taxon>
        <taxon>Fungi</taxon>
        <taxon>Dikarya</taxon>
        <taxon>Basidiomycota</taxon>
        <taxon>Agaricomycotina</taxon>
        <taxon>Tremellomycetes</taxon>
        <taxon>Tremellales</taxon>
        <taxon>Cryptococcaceae</taxon>
        <taxon>Kwoniella</taxon>
    </lineage>
</organism>
<dbReference type="RefSeq" id="XP_018262851.1">
    <property type="nucleotide sequence ID" value="XM_018407640.1"/>
</dbReference>
<dbReference type="VEuPathDB" id="FungiDB:I303_04336"/>
<feature type="domain" description="DUF7729" evidence="3">
    <location>
        <begin position="122"/>
        <end position="339"/>
    </location>
</feature>
<reference evidence="5" key="3">
    <citation type="submission" date="2024-02" db="EMBL/GenBank/DDBJ databases">
        <title>Comparative genomics of Cryptococcus and Kwoniella reveals pathogenesis evolution and contrasting modes of karyotype evolution via chromosome fusion or intercentromeric recombination.</title>
        <authorList>
            <person name="Coelho M.A."/>
            <person name="David-Palma M."/>
            <person name="Shea T."/>
            <person name="Bowers K."/>
            <person name="McGinley-Smith S."/>
            <person name="Mohammad A.W."/>
            <person name="Gnirke A."/>
            <person name="Yurkov A.M."/>
            <person name="Nowrousian M."/>
            <person name="Sun S."/>
            <person name="Cuomo C.A."/>
            <person name="Heitman J."/>
        </authorList>
    </citation>
    <scope>NUCLEOTIDE SEQUENCE</scope>
    <source>
        <strain evidence="5">CBS 10117</strain>
    </source>
</reference>
<keyword evidence="2" id="KW-0732">Signal</keyword>
<evidence type="ECO:0000256" key="2">
    <source>
        <dbReference type="SAM" id="SignalP"/>
    </source>
</evidence>
<evidence type="ECO:0000256" key="1">
    <source>
        <dbReference type="SAM" id="MobiDB-lite"/>
    </source>
</evidence>
<evidence type="ECO:0000313" key="5">
    <source>
        <dbReference type="EMBL" id="WWC62094.1"/>
    </source>
</evidence>
<dbReference type="AlphaFoldDB" id="A0A1A6A4M5"/>
<feature type="chain" id="PRO_5008342102" description="DUF7729 domain-containing protein" evidence="2">
    <location>
        <begin position="21"/>
        <end position="379"/>
    </location>
</feature>
<evidence type="ECO:0000259" key="3">
    <source>
        <dbReference type="Pfam" id="PF24855"/>
    </source>
</evidence>
<dbReference type="EMBL" id="KI894031">
    <property type="protein sequence ID" value="OBR85009.1"/>
    <property type="molecule type" value="Genomic_DNA"/>
</dbReference>
<keyword evidence="6" id="KW-1185">Reference proteome</keyword>
<dbReference type="Proteomes" id="UP000078595">
    <property type="component" value="Chromosome 5"/>
</dbReference>